<accession>A0ABN3PRL7</accession>
<keyword evidence="2" id="KW-1185">Reference proteome</keyword>
<gene>
    <name evidence="1" type="ORF">GCM10009863_10770</name>
</gene>
<reference evidence="1 2" key="1">
    <citation type="journal article" date="2019" name="Int. J. Syst. Evol. Microbiol.">
        <title>The Global Catalogue of Microorganisms (GCM) 10K type strain sequencing project: providing services to taxonomists for standard genome sequencing and annotation.</title>
        <authorList>
            <consortium name="The Broad Institute Genomics Platform"/>
            <consortium name="The Broad Institute Genome Sequencing Center for Infectious Disease"/>
            <person name="Wu L."/>
            <person name="Ma J."/>
        </authorList>
    </citation>
    <scope>NUCLEOTIDE SEQUENCE [LARGE SCALE GENOMIC DNA]</scope>
    <source>
        <strain evidence="1 2">JCM 16373</strain>
    </source>
</reference>
<sequence length="74" mass="8384">MVFGPRSRKVLDGPVLPRLSPRQFSKRMTALRREGADPVRADRWSVETRLWNRFATEGPLPYGGSNPVCRQTTG</sequence>
<evidence type="ECO:0000313" key="2">
    <source>
        <dbReference type="Proteomes" id="UP001501447"/>
    </source>
</evidence>
<evidence type="ECO:0000313" key="1">
    <source>
        <dbReference type="EMBL" id="GAA2599240.1"/>
    </source>
</evidence>
<comment type="caution">
    <text evidence="1">The sequence shown here is derived from an EMBL/GenBank/DDBJ whole genome shotgun (WGS) entry which is preliminary data.</text>
</comment>
<organism evidence="1 2">
    <name type="scientific">Streptomyces axinellae</name>
    <dbReference type="NCBI Taxonomy" id="552788"/>
    <lineage>
        <taxon>Bacteria</taxon>
        <taxon>Bacillati</taxon>
        <taxon>Actinomycetota</taxon>
        <taxon>Actinomycetes</taxon>
        <taxon>Kitasatosporales</taxon>
        <taxon>Streptomycetaceae</taxon>
        <taxon>Streptomyces</taxon>
    </lineage>
</organism>
<dbReference type="EMBL" id="BAAARJ010000003">
    <property type="protein sequence ID" value="GAA2599240.1"/>
    <property type="molecule type" value="Genomic_DNA"/>
</dbReference>
<protein>
    <submittedName>
        <fullName evidence="1">Uncharacterized protein</fullName>
    </submittedName>
</protein>
<dbReference type="Proteomes" id="UP001501447">
    <property type="component" value="Unassembled WGS sequence"/>
</dbReference>
<name>A0ABN3PRL7_9ACTN</name>
<proteinExistence type="predicted"/>